<evidence type="ECO:0000313" key="2">
    <source>
        <dbReference type="Proteomes" id="UP000254400"/>
    </source>
</evidence>
<proteinExistence type="predicted"/>
<evidence type="ECO:0000313" key="1">
    <source>
        <dbReference type="EMBL" id="SUA68340.1"/>
    </source>
</evidence>
<accession>A0A378XV41</accession>
<dbReference type="GeneID" id="93350419"/>
<dbReference type="RefSeq" id="WP_019686717.1">
    <property type="nucleotide sequence ID" value="NZ_CP036496.1"/>
</dbReference>
<protein>
    <submittedName>
        <fullName evidence="1">Uncharacterized protein</fullName>
    </submittedName>
</protein>
<reference evidence="1 2" key="1">
    <citation type="submission" date="2018-06" db="EMBL/GenBank/DDBJ databases">
        <authorList>
            <consortium name="Pathogen Informatics"/>
            <person name="Doyle S."/>
        </authorList>
    </citation>
    <scope>NUCLEOTIDE SEQUENCE [LARGE SCALE GENOMIC DNA]</scope>
    <source>
        <strain evidence="1 2">NCTC10343</strain>
    </source>
</reference>
<dbReference type="EMBL" id="UGSC01000001">
    <property type="protein sequence ID" value="SUA68340.1"/>
    <property type="molecule type" value="Genomic_DNA"/>
</dbReference>
<dbReference type="AlphaFoldDB" id="A0A378XV41"/>
<sequence length="142" mass="16101">MNHMPIGTVAKIKEKEVKTAFPKLIVAGLPVSHNEIAITIYDVSPKTVAEIQKYINKNNENCGYNIYINQTCSDSFDELVQAECFRRGYSYRMNGSKKSYVYFDRIQVVDDLFNVLDADNNVFNPDSINPITFLKALHGVTV</sequence>
<dbReference type="Proteomes" id="UP000254400">
    <property type="component" value="Unassembled WGS sequence"/>
</dbReference>
<organism evidence="1 2">
    <name type="scientific">Paenibacillus polymyxa</name>
    <name type="common">Bacillus polymyxa</name>
    <dbReference type="NCBI Taxonomy" id="1406"/>
    <lineage>
        <taxon>Bacteria</taxon>
        <taxon>Bacillati</taxon>
        <taxon>Bacillota</taxon>
        <taxon>Bacilli</taxon>
        <taxon>Bacillales</taxon>
        <taxon>Paenibacillaceae</taxon>
        <taxon>Paenibacillus</taxon>
    </lineage>
</organism>
<name>A0A378XV41_PAEPO</name>
<gene>
    <name evidence="1" type="ORF">NCTC10343_01633</name>
</gene>